<sequence>MENYKESFKRFLEIQEEMKNIGDAQGVLYWDMATIMPSKGVERRSEVVGYLSQLMYKLETGKEYQDLVFGLYEHLDEMDDKEKAMVKSAKKSLDFMKKIPEEEYLEYSKLVASGETYWAEAREKNDYESFKPILEKIVYFNKKIAGYIGYEKTPYDALLDMYEPGATVEEIDGVFKELRDGLLVLLKKIGESAVEIDSSILKGEYAIEPQKNYNTELAKRLGYDFERGAIAESAHPFSTNFGNKDVRITTAYSKEDPVTAMYSTIHETGHAIYEQNIPDDITKTNIGGGVSMGIHESQSRYYENILGRGKEFIETEYPNMVSAFEGLKNYSPEEIYRAINKVEPSLIRIDADELTYSLHIIIRYEIEKMLINGEVNFDELPQIWADKYTEYLGVTPESYAKGVLQDVHWSGGMIGYFPSYALGNLYGAQMLYKGILRDLPNYYELIREGKVSEITKWLAEHVHSHGGTYEPKVLIEKITGEPLNAKYFLQYLEEKYSKIYGF</sequence>
<dbReference type="PANTHER" id="PTHR34217">
    <property type="entry name" value="METAL-DEPENDENT CARBOXYPEPTIDASE"/>
    <property type="match status" value="1"/>
</dbReference>
<keyword evidence="2 8" id="KW-0645">Protease</keyword>
<evidence type="ECO:0000313" key="12">
    <source>
        <dbReference type="Proteomes" id="UP000183255"/>
    </source>
</evidence>
<comment type="catalytic activity">
    <reaction evidence="6 8">
        <text>Release of a C-terminal amino acid with broad specificity, except for -Pro.</text>
        <dbReference type="EC" id="3.4.17.19"/>
    </reaction>
</comment>
<evidence type="ECO:0000256" key="1">
    <source>
        <dbReference type="ARBA" id="ARBA00022645"/>
    </source>
</evidence>
<evidence type="ECO:0000256" key="7">
    <source>
        <dbReference type="ARBA" id="ARBA00061580"/>
    </source>
</evidence>
<dbReference type="EC" id="3.4.17.19" evidence="8"/>
<dbReference type="GO" id="GO:0008270">
    <property type="term" value="F:zinc ion binding"/>
    <property type="evidence" value="ECO:0007669"/>
    <property type="project" value="UniProtKB-ARBA"/>
</dbReference>
<proteinExistence type="inferred from homology"/>
<organism evidence="11 12">
    <name type="scientific">Proteiniclasticum ruminis</name>
    <dbReference type="NCBI Taxonomy" id="398199"/>
    <lineage>
        <taxon>Bacteria</taxon>
        <taxon>Bacillati</taxon>
        <taxon>Bacillota</taxon>
        <taxon>Clostridia</taxon>
        <taxon>Eubacteriales</taxon>
        <taxon>Clostridiaceae</taxon>
        <taxon>Proteiniclasticum</taxon>
    </lineage>
</organism>
<evidence type="ECO:0000256" key="2">
    <source>
        <dbReference type="ARBA" id="ARBA00022670"/>
    </source>
</evidence>
<dbReference type="PANTHER" id="PTHR34217:SF1">
    <property type="entry name" value="CARBOXYPEPTIDASE 1"/>
    <property type="match status" value="1"/>
</dbReference>
<dbReference type="EMBL" id="FNDZ01000010">
    <property type="protein sequence ID" value="SDJ23116.1"/>
    <property type="molecule type" value="Genomic_DNA"/>
</dbReference>
<dbReference type="Pfam" id="PF02074">
    <property type="entry name" value="Peptidase_M32"/>
    <property type="match status" value="1"/>
</dbReference>
<keyword evidence="9" id="KW-0862">Zinc</keyword>
<protein>
    <recommendedName>
        <fullName evidence="8">Metal-dependent carboxypeptidase</fullName>
        <ecNumber evidence="8">3.4.17.19</ecNumber>
    </recommendedName>
</protein>
<gene>
    <name evidence="11" type="ORF">SAMN05421804_11036</name>
</gene>
<dbReference type="GO" id="GO:0006508">
    <property type="term" value="P:proteolysis"/>
    <property type="evidence" value="ECO:0007669"/>
    <property type="project" value="UniProtKB-UniRule"/>
</dbReference>
<feature type="binding site" evidence="9">
    <location>
        <position position="266"/>
    </location>
    <ligand>
        <name>Zn(2+)</name>
        <dbReference type="ChEBI" id="CHEBI:29105"/>
        <note>catalytic</note>
    </ligand>
</feature>
<dbReference type="Proteomes" id="UP000183255">
    <property type="component" value="Unassembled WGS sequence"/>
</dbReference>
<reference evidence="11 12" key="1">
    <citation type="submission" date="2016-10" db="EMBL/GenBank/DDBJ databases">
        <authorList>
            <person name="de Groot N.N."/>
        </authorList>
    </citation>
    <scope>NUCLEOTIDE SEQUENCE [LARGE SCALE GENOMIC DNA]</scope>
    <source>
        <strain evidence="11 12">CGMCC 1.5058</strain>
    </source>
</reference>
<dbReference type="Gene3D" id="1.10.1370.30">
    <property type="match status" value="1"/>
</dbReference>
<dbReference type="PROSITE" id="PS52034">
    <property type="entry name" value="PEPTIDASE_M32"/>
    <property type="match status" value="1"/>
</dbReference>
<evidence type="ECO:0000256" key="3">
    <source>
        <dbReference type="ARBA" id="ARBA00022723"/>
    </source>
</evidence>
<keyword evidence="1 8" id="KW-0121">Carboxypeptidase</keyword>
<accession>A0A1G8S1P0</accession>
<dbReference type="GO" id="GO:0004181">
    <property type="term" value="F:metallocarboxypeptidase activity"/>
    <property type="evidence" value="ECO:0007669"/>
    <property type="project" value="UniProtKB-UniRule"/>
</dbReference>
<feature type="binding site" evidence="9">
    <location>
        <position position="296"/>
    </location>
    <ligand>
        <name>Zn(2+)</name>
        <dbReference type="ChEBI" id="CHEBI:29105"/>
        <note>catalytic</note>
    </ligand>
</feature>
<dbReference type="PIRSF" id="PIRSF006615">
    <property type="entry name" value="Zn_crbxpep_Taq"/>
    <property type="match status" value="1"/>
</dbReference>
<dbReference type="RefSeq" id="WP_162178259.1">
    <property type="nucleotide sequence ID" value="NZ_FNDZ01000010.1"/>
</dbReference>
<name>A0A1G8S1P0_9CLOT</name>
<comment type="cofactor">
    <cofactor evidence="9">
        <name>Zn(2+)</name>
        <dbReference type="ChEBI" id="CHEBI:29105"/>
    </cofactor>
    <text evidence="9">Binds 1 zinc ion per subunit.</text>
</comment>
<dbReference type="AlphaFoldDB" id="A0A1G8S1P0"/>
<dbReference type="CDD" id="cd06460">
    <property type="entry name" value="M32_Taq"/>
    <property type="match status" value="1"/>
</dbReference>
<dbReference type="SUPFAM" id="SSF55486">
    <property type="entry name" value="Metalloproteases ('zincins'), catalytic domain"/>
    <property type="match status" value="1"/>
</dbReference>
<comment type="similarity">
    <text evidence="7 8">Belongs to the peptidase M32 family.</text>
</comment>
<feature type="active site" description="Proton donor/acceptor" evidence="10">
    <location>
        <position position="267"/>
    </location>
</feature>
<evidence type="ECO:0000256" key="8">
    <source>
        <dbReference type="PIRNR" id="PIRNR006615"/>
    </source>
</evidence>
<keyword evidence="5 8" id="KW-0482">Metalloprotease</keyword>
<evidence type="ECO:0000256" key="10">
    <source>
        <dbReference type="PIRSR" id="PIRSR006615-2"/>
    </source>
</evidence>
<keyword evidence="3 8" id="KW-0479">Metal-binding</keyword>
<dbReference type="InterPro" id="IPR001333">
    <property type="entry name" value="Peptidase_M32_Taq"/>
</dbReference>
<comment type="function">
    <text evidence="8">Broad specificity carboxypetidase that releases amino acids sequentially from the C-terminus, including neutral, aromatic, polar and basic residues.</text>
</comment>
<evidence type="ECO:0000256" key="6">
    <source>
        <dbReference type="ARBA" id="ARBA00052755"/>
    </source>
</evidence>
<evidence type="ECO:0000256" key="5">
    <source>
        <dbReference type="ARBA" id="ARBA00023049"/>
    </source>
</evidence>
<dbReference type="FunFam" id="1.10.1370.30:FF:000003">
    <property type="entry name" value="Thermostable carboxypeptidase 1"/>
    <property type="match status" value="1"/>
</dbReference>
<evidence type="ECO:0000256" key="4">
    <source>
        <dbReference type="ARBA" id="ARBA00022801"/>
    </source>
</evidence>
<evidence type="ECO:0000256" key="9">
    <source>
        <dbReference type="PIRSR" id="PIRSR006615-1"/>
    </source>
</evidence>
<evidence type="ECO:0000313" key="11">
    <source>
        <dbReference type="EMBL" id="SDJ23116.1"/>
    </source>
</evidence>
<keyword evidence="4 8" id="KW-0378">Hydrolase</keyword>
<dbReference type="PRINTS" id="PR00998">
    <property type="entry name" value="CRBOXYPTASET"/>
</dbReference>
<feature type="binding site" evidence="9">
    <location>
        <position position="270"/>
    </location>
    <ligand>
        <name>Zn(2+)</name>
        <dbReference type="ChEBI" id="CHEBI:29105"/>
        <note>catalytic</note>
    </ligand>
</feature>